<evidence type="ECO:0000256" key="10">
    <source>
        <dbReference type="ARBA" id="ARBA00022723"/>
    </source>
</evidence>
<dbReference type="AlphaFoldDB" id="A0A377JXI3"/>
<organism evidence="22 23">
    <name type="scientific">Helicobacter cinaedi</name>
    <dbReference type="NCBI Taxonomy" id="213"/>
    <lineage>
        <taxon>Bacteria</taxon>
        <taxon>Pseudomonadati</taxon>
        <taxon>Campylobacterota</taxon>
        <taxon>Epsilonproteobacteria</taxon>
        <taxon>Campylobacterales</taxon>
        <taxon>Helicobacteraceae</taxon>
        <taxon>Helicobacter</taxon>
    </lineage>
</organism>
<dbReference type="PRINTS" id="PR01486">
    <property type="entry name" value="PHPHLIPASEA1"/>
</dbReference>
<evidence type="ECO:0000256" key="16">
    <source>
        <dbReference type="ARBA" id="ARBA00023136"/>
    </source>
</evidence>
<feature type="active site" description="Nucleophile" evidence="19">
    <location>
        <position position="188"/>
    </location>
</feature>
<dbReference type="GO" id="GO:0008970">
    <property type="term" value="F:phospholipase A1 activity"/>
    <property type="evidence" value="ECO:0007669"/>
    <property type="project" value="UniProtKB-EC"/>
</dbReference>
<dbReference type="GO" id="GO:0004623">
    <property type="term" value="F:phospholipase A2 activity"/>
    <property type="evidence" value="ECO:0007669"/>
    <property type="project" value="UniProtKB-EC"/>
</dbReference>
<keyword evidence="13 20" id="KW-0106">Calcium</keyword>
<evidence type="ECO:0000256" key="17">
    <source>
        <dbReference type="ARBA" id="ARBA00023237"/>
    </source>
</evidence>
<feature type="binding site" description="in dimeric form" evidence="20">
    <location>
        <position position="238"/>
    </location>
    <ligand>
        <name>Ca(2+)</name>
        <dbReference type="ChEBI" id="CHEBI:29108"/>
        <label>1</label>
    </ligand>
</feature>
<feature type="binding site" description="in dimeric form" evidence="20">
    <location>
        <position position="150"/>
    </location>
    <ligand>
        <name>Ca(2+)</name>
        <dbReference type="ChEBI" id="CHEBI:29108"/>
        <label>1</label>
    </ligand>
</feature>
<evidence type="ECO:0000256" key="7">
    <source>
        <dbReference type="ARBA" id="ARBA00013278"/>
    </source>
</evidence>
<sequence length="322" mass="37669">MRKNIIWRVLCCAFAMCCVVWADESQTHSQNAENENPTDKSLELLPQDSQNKQQDDKKTESHDVSNAVSAITEDSNFSSHYLALYRHKSVYILPFYHSFSDPAVGNKDTETKFQFSFKMPVIKGHFSPYGSLYFAYTQTAWFQNYNKEDSRPFRDIDYQPELFYSYEAPIAFLGGAIKDISFGYNHTSNGERALRSRTQNRLLLRVLWEYDTANKGTFGIRLGAWAYIGTNLGGFIHDNRDLPLYRGYNDLHLYYKTNKHLLELYMRPPVALRYYPYVELGYTLRISKNMGIYCQYVNGYGDNLFEYKMHSHRLGLGFRLWN</sequence>
<keyword evidence="10 20" id="KW-0479">Metal-binding</keyword>
<accession>A0A377JXI3</accession>
<evidence type="ECO:0000256" key="19">
    <source>
        <dbReference type="PIRSR" id="PIRSR603187-1"/>
    </source>
</evidence>
<evidence type="ECO:0000256" key="20">
    <source>
        <dbReference type="PIRSR" id="PIRSR603187-2"/>
    </source>
</evidence>
<feature type="chain" id="PRO_5039937190" description="Phosphatidylcholine 1-acylhydrolase" evidence="21">
    <location>
        <begin position="23"/>
        <end position="322"/>
    </location>
</feature>
<dbReference type="Gene3D" id="2.40.230.10">
    <property type="entry name" value="Phospholipase A1"/>
    <property type="match status" value="1"/>
</dbReference>
<dbReference type="EMBL" id="UGHZ01000003">
    <property type="protein sequence ID" value="STP13422.1"/>
    <property type="molecule type" value="Genomic_DNA"/>
</dbReference>
<dbReference type="GO" id="GO:0046872">
    <property type="term" value="F:metal ion binding"/>
    <property type="evidence" value="ECO:0007669"/>
    <property type="project" value="UniProtKB-KW"/>
</dbReference>
<evidence type="ECO:0000256" key="2">
    <source>
        <dbReference type="ARBA" id="ARBA00001604"/>
    </source>
</evidence>
<evidence type="ECO:0000256" key="18">
    <source>
        <dbReference type="ARBA" id="ARBA00032375"/>
    </source>
</evidence>
<comment type="cofactor">
    <cofactor evidence="20">
        <name>Ca(2+)</name>
        <dbReference type="ChEBI" id="CHEBI:29108"/>
    </cofactor>
    <text evidence="20">Binds 1 Ca(2+) ion per monomer.</text>
</comment>
<dbReference type="InterPro" id="IPR003187">
    <property type="entry name" value="PLipase_A1"/>
</dbReference>
<name>A0A377JXI3_9HELI</name>
<gene>
    <name evidence="22" type="primary">pldA</name>
    <name evidence="22" type="ORF">NCTC12221_01497</name>
</gene>
<comment type="subunit">
    <text evidence="5">Homodimer; dimerization is reversible, and the dimeric form is the active one.</text>
</comment>
<dbReference type="Pfam" id="PF02253">
    <property type="entry name" value="PLA1"/>
    <property type="match status" value="1"/>
</dbReference>
<dbReference type="SUPFAM" id="SSF56931">
    <property type="entry name" value="Outer membrane phospholipase A (OMPLA)"/>
    <property type="match status" value="1"/>
</dbReference>
<dbReference type="PANTHER" id="PTHR40457:SF1">
    <property type="entry name" value="PHOSPHOLIPASE A1"/>
    <property type="match status" value="1"/>
</dbReference>
<evidence type="ECO:0000313" key="22">
    <source>
        <dbReference type="EMBL" id="STP13422.1"/>
    </source>
</evidence>
<dbReference type="GO" id="GO:0009279">
    <property type="term" value="C:cell outer membrane"/>
    <property type="evidence" value="ECO:0007669"/>
    <property type="project" value="UniProtKB-SubCell"/>
</dbReference>
<dbReference type="Proteomes" id="UP000255335">
    <property type="component" value="Unassembled WGS sequence"/>
</dbReference>
<evidence type="ECO:0000256" key="6">
    <source>
        <dbReference type="ARBA" id="ARBA00013179"/>
    </source>
</evidence>
<dbReference type="PANTHER" id="PTHR40457">
    <property type="entry name" value="PHOSPHOLIPASE A1"/>
    <property type="match status" value="1"/>
</dbReference>
<evidence type="ECO:0000256" key="4">
    <source>
        <dbReference type="ARBA" id="ARBA00010525"/>
    </source>
</evidence>
<evidence type="ECO:0000256" key="1">
    <source>
        <dbReference type="ARBA" id="ARBA00000111"/>
    </source>
</evidence>
<evidence type="ECO:0000256" key="3">
    <source>
        <dbReference type="ARBA" id="ARBA00004571"/>
    </source>
</evidence>
<evidence type="ECO:0000256" key="13">
    <source>
        <dbReference type="ARBA" id="ARBA00022837"/>
    </source>
</evidence>
<evidence type="ECO:0000256" key="21">
    <source>
        <dbReference type="SAM" id="SignalP"/>
    </source>
</evidence>
<comment type="catalytic activity">
    <reaction evidence="1">
        <text>a 1,2-diacyl-sn-glycero-3-phosphocholine + H2O = a 2-acyl-sn-glycero-3-phosphocholine + a fatty acid + H(+)</text>
        <dbReference type="Rhea" id="RHEA:18689"/>
        <dbReference type="ChEBI" id="CHEBI:15377"/>
        <dbReference type="ChEBI" id="CHEBI:15378"/>
        <dbReference type="ChEBI" id="CHEBI:28868"/>
        <dbReference type="ChEBI" id="CHEBI:57643"/>
        <dbReference type="ChEBI" id="CHEBI:57875"/>
        <dbReference type="EC" id="3.1.1.32"/>
    </reaction>
</comment>
<keyword evidence="12 22" id="KW-0378">Hydrolase</keyword>
<keyword evidence="15" id="KW-0443">Lipid metabolism</keyword>
<evidence type="ECO:0000256" key="15">
    <source>
        <dbReference type="ARBA" id="ARBA00023098"/>
    </source>
</evidence>
<evidence type="ECO:0000256" key="9">
    <source>
        <dbReference type="ARBA" id="ARBA00022692"/>
    </source>
</evidence>
<keyword evidence="8" id="KW-1134">Transmembrane beta strand</keyword>
<comment type="subcellular location">
    <subcellularLocation>
        <location evidence="3">Cell outer membrane</location>
        <topology evidence="3">Multi-pass membrane protein</topology>
    </subcellularLocation>
</comment>
<keyword evidence="17" id="KW-0998">Cell outer membrane</keyword>
<evidence type="ECO:0000256" key="11">
    <source>
        <dbReference type="ARBA" id="ARBA00022729"/>
    </source>
</evidence>
<comment type="similarity">
    <text evidence="4">Belongs to the phospholipase A1 family.</text>
</comment>
<dbReference type="GO" id="GO:0016042">
    <property type="term" value="P:lipid catabolic process"/>
    <property type="evidence" value="ECO:0007669"/>
    <property type="project" value="UniProtKB-KW"/>
</dbReference>
<keyword evidence="14" id="KW-0442">Lipid degradation</keyword>
<evidence type="ECO:0000256" key="5">
    <source>
        <dbReference type="ARBA" id="ARBA00011702"/>
    </source>
</evidence>
<keyword evidence="11 21" id="KW-0732">Signal</keyword>
<comment type="catalytic activity">
    <reaction evidence="2">
        <text>a 1,2-diacyl-sn-glycero-3-phosphocholine + H2O = a 1-acyl-sn-glycero-3-phosphocholine + a fatty acid + H(+)</text>
        <dbReference type="Rhea" id="RHEA:15801"/>
        <dbReference type="ChEBI" id="CHEBI:15377"/>
        <dbReference type="ChEBI" id="CHEBI:15378"/>
        <dbReference type="ChEBI" id="CHEBI:28868"/>
        <dbReference type="ChEBI" id="CHEBI:57643"/>
        <dbReference type="ChEBI" id="CHEBI:58168"/>
        <dbReference type="EC" id="3.1.1.4"/>
    </reaction>
</comment>
<evidence type="ECO:0000256" key="14">
    <source>
        <dbReference type="ARBA" id="ARBA00022963"/>
    </source>
</evidence>
<dbReference type="InterPro" id="IPR036541">
    <property type="entry name" value="PLipase_A1_sf"/>
</dbReference>
<evidence type="ECO:0000313" key="23">
    <source>
        <dbReference type="Proteomes" id="UP000255335"/>
    </source>
</evidence>
<dbReference type="EC" id="3.1.1.32" evidence="6"/>
<keyword evidence="9" id="KW-0812">Transmembrane</keyword>
<evidence type="ECO:0000256" key="8">
    <source>
        <dbReference type="ARBA" id="ARBA00022452"/>
    </source>
</evidence>
<dbReference type="RefSeq" id="WP_258554235.1">
    <property type="nucleotide sequence ID" value="NZ_UGHZ01000003.1"/>
</dbReference>
<keyword evidence="16" id="KW-0472">Membrane</keyword>
<proteinExistence type="inferred from homology"/>
<feature type="binding site" description="in dimeric form" evidence="20">
    <location>
        <position position="196"/>
    </location>
    <ligand>
        <name>Ca(2+)</name>
        <dbReference type="ChEBI" id="CHEBI:29108"/>
        <label>1</label>
    </ligand>
</feature>
<dbReference type="EC" id="3.1.1.4" evidence="7"/>
<reference evidence="22 23" key="1">
    <citation type="submission" date="2018-06" db="EMBL/GenBank/DDBJ databases">
        <authorList>
            <consortium name="Pathogen Informatics"/>
            <person name="Doyle S."/>
        </authorList>
    </citation>
    <scope>NUCLEOTIDE SEQUENCE [LARGE SCALE GENOMIC DNA]</scope>
    <source>
        <strain evidence="22 23">NCTC12221</strain>
    </source>
</reference>
<protein>
    <recommendedName>
        <fullName evidence="18">Phosphatidylcholine 1-acylhydrolase</fullName>
        <ecNumber evidence="6">3.1.1.32</ecNumber>
        <ecNumber evidence="7">3.1.1.4</ecNumber>
    </recommendedName>
</protein>
<feature type="signal peptide" evidence="21">
    <location>
        <begin position="1"/>
        <end position="22"/>
    </location>
</feature>
<feature type="active site" description="Proton acceptor" evidence="19">
    <location>
        <position position="186"/>
    </location>
</feature>
<evidence type="ECO:0000256" key="12">
    <source>
        <dbReference type="ARBA" id="ARBA00022801"/>
    </source>
</evidence>